<dbReference type="PROSITE" id="PS50011">
    <property type="entry name" value="PROTEIN_KINASE_DOM"/>
    <property type="match status" value="1"/>
</dbReference>
<keyword evidence="3" id="KW-0812">Transmembrane</keyword>
<dbReference type="Pfam" id="PF13458">
    <property type="entry name" value="Peripla_BP_6"/>
    <property type="match status" value="1"/>
</dbReference>
<dbReference type="GO" id="GO:0004672">
    <property type="term" value="F:protein kinase activity"/>
    <property type="evidence" value="ECO:0007669"/>
    <property type="project" value="InterPro"/>
</dbReference>
<evidence type="ECO:0000259" key="4">
    <source>
        <dbReference type="PROSITE" id="PS50011"/>
    </source>
</evidence>
<accession>A0AAV3WGF3</accession>
<dbReference type="CDD" id="cd06268">
    <property type="entry name" value="PBP1_ABC_transporter_LIVBP-like"/>
    <property type="match status" value="1"/>
</dbReference>
<dbReference type="GO" id="GO:0005524">
    <property type="term" value="F:ATP binding"/>
    <property type="evidence" value="ECO:0007669"/>
    <property type="project" value="InterPro"/>
</dbReference>
<dbReference type="Gene3D" id="3.40.50.2300">
    <property type="match status" value="2"/>
</dbReference>
<keyword evidence="2" id="KW-0732">Signal</keyword>
<dbReference type="PANTHER" id="PTHR30483">
    <property type="entry name" value="LEUCINE-SPECIFIC-BINDING PROTEIN"/>
    <property type="match status" value="1"/>
</dbReference>
<keyword evidence="3" id="KW-0472">Membrane</keyword>
<organism evidence="5 6">
    <name type="scientific">Microseira wollei NIES-4236</name>
    <dbReference type="NCBI Taxonomy" id="2530354"/>
    <lineage>
        <taxon>Bacteria</taxon>
        <taxon>Bacillati</taxon>
        <taxon>Cyanobacteriota</taxon>
        <taxon>Cyanophyceae</taxon>
        <taxon>Oscillatoriophycideae</taxon>
        <taxon>Aerosakkonematales</taxon>
        <taxon>Aerosakkonemataceae</taxon>
        <taxon>Microseira</taxon>
    </lineage>
</organism>
<comment type="caution">
    <text evidence="5">The sequence shown here is derived from an EMBL/GenBank/DDBJ whole genome shotgun (WGS) entry which is preliminary data.</text>
</comment>
<feature type="transmembrane region" description="Helical" evidence="3">
    <location>
        <begin position="303"/>
        <end position="328"/>
    </location>
</feature>
<dbReference type="Gene3D" id="1.10.510.10">
    <property type="entry name" value="Transferase(Phosphotransferase) domain 1"/>
    <property type="match status" value="1"/>
</dbReference>
<sequence>MENNNCYCINPWCQNRNNSTNLERCQSCGTELLVNRRYRLVTPLRQLGKHPYTEVFEVEDIADTKTRKVLKVLIRNNTHIIELFEQEAKLLNKLKHEGIPKAEPEIIVSLSQERELRCLVMEKIEGQNLDQWLKENNKLTQDLAIAWLEQLVEILDYVHQNNFFHRDIKPSNIMLKPDGKLVLIDFGTAREVTQTVIDGHNITRICSEGYTDPEQIAGRAVPQSDFYALGRTFVHLITGIHPNQLADSKKDKLKWRDCTSDVPAYLANLIDNLIAPSWKKRPQNTKQIRQLLKEMKPKSYLWYLRKCLAVGAVSLLVVTGIYGVYWYLSGIGGCSRIGMRLFPQEDNLSCGEEILIPGSEVQIKQEGVKAFAAGNYAKAIPLLEQAWQERRDPETLIYLNNARLMGRSAYTIAVAAPMQNNRDSALEILRGVAQAQNEINNGKKINGKGLKVLIADDASNPIKAQKFAENLAAKRDILAVIGHLGSEVTLAALPIYQQQQLVLISPGSTSVNLTSWGMKPDRVFFRTVPSDRFAGQALASYLHNQLQQQRATLFYNPENNFSKSIREQFSINFAASGGQVIKEFDLSKPEFNAANSIDQAQKQGSTALVLLPDNQTSTDAFPNALKIINANQGRYWMVGGDTLYSPKVLQTVGQAAANRLVVAIPWHRWDSPNREFPQTTQQLWGGGVSWRTALAYDATRALITALEKKQNPNRRDVQQALSAPDFQAFGATGKISFNGGDRQESAIALVKVVPSNCSSERYAFVPVNYAADQVQSLKLCQK</sequence>
<dbReference type="SMART" id="SM00220">
    <property type="entry name" value="S_TKc"/>
    <property type="match status" value="1"/>
</dbReference>
<protein>
    <submittedName>
        <fullName evidence="5">Serine/threonine kinase</fullName>
    </submittedName>
</protein>
<dbReference type="InterPro" id="IPR028081">
    <property type="entry name" value="Leu-bd"/>
</dbReference>
<evidence type="ECO:0000256" key="1">
    <source>
        <dbReference type="ARBA" id="ARBA00010062"/>
    </source>
</evidence>
<dbReference type="PROSITE" id="PS00108">
    <property type="entry name" value="PROTEIN_KINASE_ST"/>
    <property type="match status" value="1"/>
</dbReference>
<dbReference type="InterPro" id="IPR000719">
    <property type="entry name" value="Prot_kinase_dom"/>
</dbReference>
<evidence type="ECO:0000313" key="5">
    <source>
        <dbReference type="EMBL" id="GET37449.1"/>
    </source>
</evidence>
<keyword evidence="5" id="KW-0808">Transferase</keyword>
<dbReference type="InterPro" id="IPR028082">
    <property type="entry name" value="Peripla_BP_I"/>
</dbReference>
<dbReference type="SUPFAM" id="SSF53822">
    <property type="entry name" value="Periplasmic binding protein-like I"/>
    <property type="match status" value="1"/>
</dbReference>
<comment type="similarity">
    <text evidence="1">Belongs to the leucine-binding protein family.</text>
</comment>
<dbReference type="PANTHER" id="PTHR30483:SF6">
    <property type="entry name" value="PERIPLASMIC BINDING PROTEIN OF ABC TRANSPORTER FOR NATURAL AMINO ACIDS"/>
    <property type="match status" value="1"/>
</dbReference>
<dbReference type="AlphaFoldDB" id="A0AAV3WGF3"/>
<dbReference type="NCBIfam" id="NF045510">
    <property type="entry name" value="4Cys_prefix_kin"/>
    <property type="match status" value="1"/>
</dbReference>
<dbReference type="InterPro" id="IPR008271">
    <property type="entry name" value="Ser/Thr_kinase_AS"/>
</dbReference>
<dbReference type="RefSeq" id="WP_226578933.1">
    <property type="nucleotide sequence ID" value="NZ_BLAY01000028.1"/>
</dbReference>
<reference evidence="5" key="1">
    <citation type="submission" date="2019-10" db="EMBL/GenBank/DDBJ databases">
        <title>Draft genome sequece of Microseira wollei NIES-4236.</title>
        <authorList>
            <person name="Yamaguchi H."/>
            <person name="Suzuki S."/>
            <person name="Kawachi M."/>
        </authorList>
    </citation>
    <scope>NUCLEOTIDE SEQUENCE</scope>
    <source>
        <strain evidence="5">NIES-4236</strain>
    </source>
</reference>
<dbReference type="EMBL" id="BLAY01000028">
    <property type="protein sequence ID" value="GET37449.1"/>
    <property type="molecule type" value="Genomic_DNA"/>
</dbReference>
<name>A0AAV3WGF3_9CYAN</name>
<keyword evidence="5" id="KW-0418">Kinase</keyword>
<keyword evidence="6" id="KW-1185">Reference proteome</keyword>
<dbReference type="InterPro" id="IPR011009">
    <property type="entry name" value="Kinase-like_dom_sf"/>
</dbReference>
<feature type="domain" description="Protein kinase" evidence="4">
    <location>
        <begin position="41"/>
        <end position="301"/>
    </location>
</feature>
<gene>
    <name evidence="5" type="ORF">MiSe_22020</name>
</gene>
<proteinExistence type="inferred from homology"/>
<dbReference type="InterPro" id="IPR051010">
    <property type="entry name" value="BCAA_transport"/>
</dbReference>
<dbReference type="SUPFAM" id="SSF56112">
    <property type="entry name" value="Protein kinase-like (PK-like)"/>
    <property type="match status" value="1"/>
</dbReference>
<dbReference type="Pfam" id="PF00069">
    <property type="entry name" value="Pkinase"/>
    <property type="match status" value="1"/>
</dbReference>
<dbReference type="Proteomes" id="UP001050975">
    <property type="component" value="Unassembled WGS sequence"/>
</dbReference>
<keyword evidence="3" id="KW-1133">Transmembrane helix</keyword>
<dbReference type="CDD" id="cd14014">
    <property type="entry name" value="STKc_PknB_like"/>
    <property type="match status" value="1"/>
</dbReference>
<evidence type="ECO:0000256" key="3">
    <source>
        <dbReference type="SAM" id="Phobius"/>
    </source>
</evidence>
<evidence type="ECO:0000256" key="2">
    <source>
        <dbReference type="ARBA" id="ARBA00022729"/>
    </source>
</evidence>
<evidence type="ECO:0000313" key="6">
    <source>
        <dbReference type="Proteomes" id="UP001050975"/>
    </source>
</evidence>